<proteinExistence type="predicted"/>
<dbReference type="InterPro" id="IPR027785">
    <property type="entry name" value="UvrD-like_helicase_C"/>
</dbReference>
<dbReference type="Proteomes" id="UP001139031">
    <property type="component" value="Unassembled WGS sequence"/>
</dbReference>
<dbReference type="EMBL" id="JAIRAU010000008">
    <property type="protein sequence ID" value="MBZ5709817.1"/>
    <property type="molecule type" value="Genomic_DNA"/>
</dbReference>
<evidence type="ECO:0000256" key="3">
    <source>
        <dbReference type="ARBA" id="ARBA00022806"/>
    </source>
</evidence>
<evidence type="ECO:0000256" key="6">
    <source>
        <dbReference type="PROSITE-ProRule" id="PRU00560"/>
    </source>
</evidence>
<organism evidence="9 10">
    <name type="scientific">Nannocystis pusilla</name>
    <dbReference type="NCBI Taxonomy" id="889268"/>
    <lineage>
        <taxon>Bacteria</taxon>
        <taxon>Pseudomonadati</taxon>
        <taxon>Myxococcota</taxon>
        <taxon>Polyangia</taxon>
        <taxon>Nannocystales</taxon>
        <taxon>Nannocystaceae</taxon>
        <taxon>Nannocystis</taxon>
    </lineage>
</organism>
<dbReference type="InterPro" id="IPR014016">
    <property type="entry name" value="UvrD-like_ATP-bd"/>
</dbReference>
<dbReference type="PANTHER" id="PTHR11070:SF2">
    <property type="entry name" value="ATP-DEPENDENT DNA HELICASE SRS2"/>
    <property type="match status" value="1"/>
</dbReference>
<gene>
    <name evidence="9" type="ORF">K7C98_11175</name>
</gene>
<dbReference type="Gene3D" id="3.40.50.300">
    <property type="entry name" value="P-loop containing nucleotide triphosphate hydrolases"/>
    <property type="match status" value="3"/>
</dbReference>
<dbReference type="SUPFAM" id="SSF52540">
    <property type="entry name" value="P-loop containing nucleoside triphosphate hydrolases"/>
    <property type="match status" value="1"/>
</dbReference>
<dbReference type="Pfam" id="PF13538">
    <property type="entry name" value="UvrD_C_2"/>
    <property type="match status" value="1"/>
</dbReference>
<feature type="region of interest" description="Disordered" evidence="7">
    <location>
        <begin position="489"/>
        <end position="547"/>
    </location>
</feature>
<keyword evidence="2 6" id="KW-0378">Hydrolase</keyword>
<evidence type="ECO:0000313" key="9">
    <source>
        <dbReference type="EMBL" id="MBZ5709817.1"/>
    </source>
</evidence>
<sequence length="818" mass="90918">MSQEHQDPDLNALSDQGGRIVAEELDILRRIQERLDREAQNAPGQIEDLDAQLIELRDALAEAKEEDQASLVEQMHQVAALSRTRGQGRDAPVDPKNPYFGHLRLREAKSSRQRDVLVGKRTLLDDGDGLSIVDWRNAPVSRLYYRYEEDDEYEEEFDARSLEGTVMVRRSVAVMDASLRRVSAPQGTFVSDRRGRWRDAVGAAKPSLEGGVGTAARVPTGQLGVHSDDDQPRADKHLQEITALIDKEQFNLITQPESGIVLIQGGAGSGKTTVALHRVAYLAYQDRRRFAPGKMLIMVFNEALVEYIRHVLPSLGIDGVPVTTYRRWSTQLLRKLKLRIPISHVDGVPDAVSRFKKHPVVLRMIDDRIGWQLEEAEELLKKRLGERAGADAALAVWQRNADLPPVVRAERTLDQIKADVSLPGPARAAAETALRSIRDDLRDVCDDWLELMTDSDALRTALREYAPGVFNDADTATIVRWCAAKAVLDEEPEADEERDEDEAEERSEPSIDAEPVAPKGEADGDGEDGEAEATPPPRVRTLSTGHTVGLDPEDDAILLRLLQRKYGGLFLGGKRFEYEHIVIDEAQDLAPIEVRVLLDCATDGQSVTIAGDRAQKMIFDNGFVDWPQLLGDAGLPHVAIQPLKITYRSTRQVMELSRHVLGPLHSPEDALIAREGAPVGYYQFGDTGEAVAFLAEALRALMQREPTASCALVTRYPQQADVYHDALRIAEVPKLRRVGRQDFSFTPGIDVTDVRQVKGLEFDYVVILDPTIQNYPEVVESRHLMHIAATRAAHQLWLVCSGPPSKLVPEDLIVASLE</sequence>
<feature type="domain" description="UvrD-like helicase ATP-binding" evidence="8">
    <location>
        <begin position="244"/>
        <end position="650"/>
    </location>
</feature>
<comment type="caution">
    <text evidence="9">The sequence shown here is derived from an EMBL/GenBank/DDBJ whole genome shotgun (WGS) entry which is preliminary data.</text>
</comment>
<dbReference type="Pfam" id="PF00580">
    <property type="entry name" value="UvrD-helicase"/>
    <property type="match status" value="1"/>
</dbReference>
<keyword evidence="3 6" id="KW-0347">Helicase</keyword>
<dbReference type="RefSeq" id="WP_224191581.1">
    <property type="nucleotide sequence ID" value="NZ_JAIRAU010000008.1"/>
</dbReference>
<reference evidence="9" key="1">
    <citation type="submission" date="2021-08" db="EMBL/GenBank/DDBJ databases">
        <authorList>
            <person name="Stevens D.C."/>
        </authorList>
    </citation>
    <scope>NUCLEOTIDE SEQUENCE</scope>
    <source>
        <strain evidence="9">DSM 53165</strain>
    </source>
</reference>
<feature type="compositionally biased region" description="Acidic residues" evidence="7">
    <location>
        <begin position="489"/>
        <end position="505"/>
    </location>
</feature>
<evidence type="ECO:0000313" key="10">
    <source>
        <dbReference type="Proteomes" id="UP001139031"/>
    </source>
</evidence>
<dbReference type="InterPro" id="IPR027417">
    <property type="entry name" value="P-loop_NTPase"/>
</dbReference>
<dbReference type="PROSITE" id="PS51198">
    <property type="entry name" value="UVRD_HELICASE_ATP_BIND"/>
    <property type="match status" value="1"/>
</dbReference>
<dbReference type="GO" id="GO:0005524">
    <property type="term" value="F:ATP binding"/>
    <property type="evidence" value="ECO:0007669"/>
    <property type="project" value="UniProtKB-KW"/>
</dbReference>
<dbReference type="InterPro" id="IPR000212">
    <property type="entry name" value="DNA_helicase_UvrD/REP"/>
</dbReference>
<evidence type="ECO:0000256" key="5">
    <source>
        <dbReference type="ARBA" id="ARBA00034923"/>
    </source>
</evidence>
<evidence type="ECO:0000256" key="7">
    <source>
        <dbReference type="SAM" id="MobiDB-lite"/>
    </source>
</evidence>
<keyword evidence="4 6" id="KW-0067">ATP-binding</keyword>
<feature type="binding site" evidence="6">
    <location>
        <begin position="265"/>
        <end position="272"/>
    </location>
    <ligand>
        <name>ATP</name>
        <dbReference type="ChEBI" id="CHEBI:30616"/>
    </ligand>
</feature>
<evidence type="ECO:0000256" key="4">
    <source>
        <dbReference type="ARBA" id="ARBA00022840"/>
    </source>
</evidence>
<keyword evidence="10" id="KW-1185">Reference proteome</keyword>
<dbReference type="PANTHER" id="PTHR11070">
    <property type="entry name" value="UVRD / RECB / PCRA DNA HELICASE FAMILY MEMBER"/>
    <property type="match status" value="1"/>
</dbReference>
<evidence type="ECO:0000256" key="1">
    <source>
        <dbReference type="ARBA" id="ARBA00022741"/>
    </source>
</evidence>
<accession>A0ABS7TNV3</accession>
<protein>
    <recommendedName>
        <fullName evidence="5">DNA 3'-5' helicase II</fullName>
    </recommendedName>
</protein>
<evidence type="ECO:0000259" key="8">
    <source>
        <dbReference type="PROSITE" id="PS51198"/>
    </source>
</evidence>
<evidence type="ECO:0000256" key="2">
    <source>
        <dbReference type="ARBA" id="ARBA00022801"/>
    </source>
</evidence>
<keyword evidence="1 6" id="KW-0547">Nucleotide-binding</keyword>
<name>A0ABS7TNV3_9BACT</name>